<dbReference type="SMART" id="SM00028">
    <property type="entry name" value="TPR"/>
    <property type="match status" value="1"/>
</dbReference>
<dbReference type="PANTHER" id="PTHR16305">
    <property type="entry name" value="TESTICULAR SOLUBLE ADENYLYL CYCLASE"/>
    <property type="match status" value="1"/>
</dbReference>
<feature type="domain" description="HTH luxR-type" evidence="3">
    <location>
        <begin position="944"/>
        <end position="1009"/>
    </location>
</feature>
<name>A0ABT6ADC6_9ACTN</name>
<dbReference type="Gene3D" id="1.10.10.10">
    <property type="entry name" value="Winged helix-like DNA-binding domain superfamily/Winged helix DNA-binding domain"/>
    <property type="match status" value="1"/>
</dbReference>
<keyword evidence="5" id="KW-1185">Reference proteome</keyword>
<dbReference type="InterPro" id="IPR027417">
    <property type="entry name" value="P-loop_NTPase"/>
</dbReference>
<dbReference type="SMART" id="SM00421">
    <property type="entry name" value="HTH_LUXR"/>
    <property type="match status" value="1"/>
</dbReference>
<evidence type="ECO:0000313" key="5">
    <source>
        <dbReference type="Proteomes" id="UP001221150"/>
    </source>
</evidence>
<dbReference type="Pfam" id="PF13191">
    <property type="entry name" value="AAA_16"/>
    <property type="match status" value="1"/>
</dbReference>
<dbReference type="SUPFAM" id="SSF48452">
    <property type="entry name" value="TPR-like"/>
    <property type="match status" value="1"/>
</dbReference>
<sequence length="1022" mass="110747">MLGAVETRSVSPVFVGRTGELETLQDALARAGAGEPQALLIAGEAGVGKTRLVEEFAAAAARRGAVVALGGCVEIGADGLPFAPFSAALRALRRDLPDVLTAAADGQEEELARLLPELGETSGARGAGRYDEEGMGRLFELTARLLERAAADRTVVVVLEDLHWADASTRHLLAYLLRTLRSGRLVVLATYRSDDIHRRHPLRPLLAELDRLRTVRRVELARFTREEVARQIAGIIAGEPDPRQVAEIFRRSDGNAFFVEELAVAAHEGSDCMSDSLRDLLLVRVEALPEPAQQVVRIAAEGGSTVEYRLLAAVARLAEDDLIEALRAAVNTNILLAAPSGDGYRFRHSLVREAVSDDLLPGERSRLNRRYAEALEADPALVPAGERVMRLAGYWYDAHDPAKALPAVLDASVAARARHAHSEQLRFLERAMELWDAAPEDVRARLRTADYTEVYPPPLRERQACTPDGGAPQSGALRYLDLMAEAAVAGRFSGDRERALKITKRALRLLEDEHDPLRAAWFWIQRARLVQSRALGDGWHELATAQELVRGLPPSEVHAEVLAGVANWSMVHRPGPEALTAAKRAVEYARMVGVREIEMNARLTLGGLRVDAGDVDAGLAEMYEVNARTVEEGISAVAGRSYVNLPSELESVGRSREAVPLMEQGLAYTRSRGLRDHEAWVWGNLAESLYTLGRWDEAVEAATRSERIDPGAKPRGFHARIRAELALARGELPEASRHLAAARAHFGTHDFVPQHALPLTRIAVGVAAGEGRLPDARRELLDALDSGFPPGTQRYGWPLLLTAAAVEARAAGRPAEQAGGPAVLDRIRRAARTLAANVPVWQAYERWVRAELLRAEGRAGPGHWAEVVTAFEALERPYDLARVRLRLAAALLAADEDRDRAADLLRLAHAVAGHLGARPLADAATGLARRARLAPAGVPREVTAGAESLGLTSRERDVLRLVSAGRTNRQIAEELFISPKTASVHVSNILAKLGVQGRGEAAALAHRLDLFPTVPLPAPAAG</sequence>
<dbReference type="SUPFAM" id="SSF46894">
    <property type="entry name" value="C-terminal effector domain of the bipartite response regulators"/>
    <property type="match status" value="1"/>
</dbReference>
<organism evidence="4 5">
    <name type="scientific">Streptomyces tropicalis</name>
    <dbReference type="NCBI Taxonomy" id="3034234"/>
    <lineage>
        <taxon>Bacteria</taxon>
        <taxon>Bacillati</taxon>
        <taxon>Actinomycetota</taxon>
        <taxon>Actinomycetes</taxon>
        <taxon>Kitasatosporales</taxon>
        <taxon>Streptomycetaceae</taxon>
        <taxon>Streptomyces</taxon>
    </lineage>
</organism>
<dbReference type="SUPFAM" id="SSF52540">
    <property type="entry name" value="P-loop containing nucleoside triphosphate hydrolases"/>
    <property type="match status" value="1"/>
</dbReference>
<comment type="caution">
    <text evidence="4">The sequence shown here is derived from an EMBL/GenBank/DDBJ whole genome shotgun (WGS) entry which is preliminary data.</text>
</comment>
<protein>
    <submittedName>
        <fullName evidence="4">AAA family ATPase</fullName>
    </submittedName>
</protein>
<keyword evidence="1" id="KW-0547">Nucleotide-binding</keyword>
<accession>A0ABT6ADC6</accession>
<evidence type="ECO:0000259" key="3">
    <source>
        <dbReference type="PROSITE" id="PS50043"/>
    </source>
</evidence>
<dbReference type="Pfam" id="PF00196">
    <property type="entry name" value="GerE"/>
    <property type="match status" value="1"/>
</dbReference>
<evidence type="ECO:0000256" key="2">
    <source>
        <dbReference type="ARBA" id="ARBA00022840"/>
    </source>
</evidence>
<dbReference type="InterPro" id="IPR041664">
    <property type="entry name" value="AAA_16"/>
</dbReference>
<dbReference type="Gene3D" id="1.25.40.10">
    <property type="entry name" value="Tetratricopeptide repeat domain"/>
    <property type="match status" value="1"/>
</dbReference>
<dbReference type="EMBL" id="JARJBB010000022">
    <property type="protein sequence ID" value="MDF3302463.1"/>
    <property type="molecule type" value="Genomic_DNA"/>
</dbReference>
<dbReference type="InterPro" id="IPR003593">
    <property type="entry name" value="AAA+_ATPase"/>
</dbReference>
<keyword evidence="2" id="KW-0067">ATP-binding</keyword>
<dbReference type="InterPro" id="IPR036388">
    <property type="entry name" value="WH-like_DNA-bd_sf"/>
</dbReference>
<dbReference type="CDD" id="cd06170">
    <property type="entry name" value="LuxR_C_like"/>
    <property type="match status" value="1"/>
</dbReference>
<dbReference type="Gene3D" id="3.40.50.300">
    <property type="entry name" value="P-loop containing nucleotide triphosphate hydrolases"/>
    <property type="match status" value="1"/>
</dbReference>
<dbReference type="InterPro" id="IPR011990">
    <property type="entry name" value="TPR-like_helical_dom_sf"/>
</dbReference>
<dbReference type="PROSITE" id="PS50043">
    <property type="entry name" value="HTH_LUXR_2"/>
    <property type="match status" value="1"/>
</dbReference>
<evidence type="ECO:0000256" key="1">
    <source>
        <dbReference type="ARBA" id="ARBA00022741"/>
    </source>
</evidence>
<gene>
    <name evidence="4" type="ORF">P3H78_28315</name>
</gene>
<dbReference type="SMART" id="SM00382">
    <property type="entry name" value="AAA"/>
    <property type="match status" value="1"/>
</dbReference>
<dbReference type="PANTHER" id="PTHR16305:SF35">
    <property type="entry name" value="TRANSCRIPTIONAL ACTIVATOR DOMAIN"/>
    <property type="match status" value="1"/>
</dbReference>
<dbReference type="InterPro" id="IPR000792">
    <property type="entry name" value="Tscrpt_reg_LuxR_C"/>
</dbReference>
<dbReference type="InterPro" id="IPR016032">
    <property type="entry name" value="Sig_transdc_resp-reg_C-effctor"/>
</dbReference>
<dbReference type="Proteomes" id="UP001221150">
    <property type="component" value="Unassembled WGS sequence"/>
</dbReference>
<evidence type="ECO:0000313" key="4">
    <source>
        <dbReference type="EMBL" id="MDF3302463.1"/>
    </source>
</evidence>
<reference evidence="4 5" key="1">
    <citation type="submission" date="2023-03" db="EMBL/GenBank/DDBJ databases">
        <title>Draft genome sequence of Streptomyces sp. K1PA1 isolated from peat swamp forest in Thailand.</title>
        <authorList>
            <person name="Klaysubun C."/>
            <person name="Duangmal K."/>
        </authorList>
    </citation>
    <scope>NUCLEOTIDE SEQUENCE [LARGE SCALE GENOMIC DNA]</scope>
    <source>
        <strain evidence="4 5">K1PA1</strain>
    </source>
</reference>
<proteinExistence type="predicted"/>
<dbReference type="PRINTS" id="PR00038">
    <property type="entry name" value="HTHLUXR"/>
</dbReference>
<dbReference type="RefSeq" id="WP_276112036.1">
    <property type="nucleotide sequence ID" value="NZ_JARJBB010000022.1"/>
</dbReference>
<dbReference type="InterPro" id="IPR019734">
    <property type="entry name" value="TPR_rpt"/>
</dbReference>